<dbReference type="OrthoDB" id="21085at2759"/>
<dbReference type="EMBL" id="UYJE01000918">
    <property type="protein sequence ID" value="VDH97591.1"/>
    <property type="molecule type" value="Genomic_DNA"/>
</dbReference>
<proteinExistence type="predicted"/>
<gene>
    <name evidence="2" type="ORF">MGAL_10B044367</name>
</gene>
<evidence type="ECO:0000313" key="3">
    <source>
        <dbReference type="Proteomes" id="UP000596742"/>
    </source>
</evidence>
<feature type="region of interest" description="Disordered" evidence="1">
    <location>
        <begin position="56"/>
        <end position="75"/>
    </location>
</feature>
<keyword evidence="3" id="KW-1185">Reference proteome</keyword>
<sequence>MGLSGRKAKGVSQGPNLETIMSPGYESQENYDFEYNLSNGANPNDSEVLERIPAPMRRSHSMKERSSQNADNNMTVLDRESIKHVASELEKLHIAKGSNVNKQQSGYSQFKEDSMFDYCDDQEQVTTTLSRFPVDRPV</sequence>
<organism evidence="2 3">
    <name type="scientific">Mytilus galloprovincialis</name>
    <name type="common">Mediterranean mussel</name>
    <dbReference type="NCBI Taxonomy" id="29158"/>
    <lineage>
        <taxon>Eukaryota</taxon>
        <taxon>Metazoa</taxon>
        <taxon>Spiralia</taxon>
        <taxon>Lophotrochozoa</taxon>
        <taxon>Mollusca</taxon>
        <taxon>Bivalvia</taxon>
        <taxon>Autobranchia</taxon>
        <taxon>Pteriomorphia</taxon>
        <taxon>Mytilida</taxon>
        <taxon>Mytiloidea</taxon>
        <taxon>Mytilidae</taxon>
        <taxon>Mytilinae</taxon>
        <taxon>Mytilus</taxon>
    </lineage>
</organism>
<accession>A0A8B6BY43</accession>
<protein>
    <submittedName>
        <fullName evidence="2">Uncharacterized protein</fullName>
    </submittedName>
</protein>
<name>A0A8B6BY43_MYTGA</name>
<comment type="caution">
    <text evidence="2">The sequence shown here is derived from an EMBL/GenBank/DDBJ whole genome shotgun (WGS) entry which is preliminary data.</text>
</comment>
<dbReference type="AlphaFoldDB" id="A0A8B6BY43"/>
<feature type="region of interest" description="Disordered" evidence="1">
    <location>
        <begin position="1"/>
        <end position="25"/>
    </location>
</feature>
<evidence type="ECO:0000313" key="2">
    <source>
        <dbReference type="EMBL" id="VDH97591.1"/>
    </source>
</evidence>
<dbReference type="Proteomes" id="UP000596742">
    <property type="component" value="Unassembled WGS sequence"/>
</dbReference>
<reference evidence="2" key="1">
    <citation type="submission" date="2018-11" db="EMBL/GenBank/DDBJ databases">
        <authorList>
            <person name="Alioto T."/>
            <person name="Alioto T."/>
        </authorList>
    </citation>
    <scope>NUCLEOTIDE SEQUENCE</scope>
</reference>
<evidence type="ECO:0000256" key="1">
    <source>
        <dbReference type="SAM" id="MobiDB-lite"/>
    </source>
</evidence>